<feature type="transmembrane region" description="Helical" evidence="1">
    <location>
        <begin position="14"/>
        <end position="36"/>
    </location>
</feature>
<sequence length="408" mass="46384">MKNILSVSSKKRDVLLLAGIFAMLFLILGLTILGIFDIQLKKDFNGKTQTVTGTVTNVDTRNGIHLTLNDGVTYNCNMVNELSDWSVIIGKTATLVTSQESIDVAKHFVLGIDVDEILFVDYKETLDYQTEKCSIGRTVCAIVAGVFACVACTLFVCMIRTPKLKDVSLTPYFASVQTVELPFQSRYRIWTVTVAVLASVFLVALFGVATQKELDITAWALTLIALILVVAFPQILFYLRKRKFYREHYPFDIDRLLRVTARQQYNEVFVNVLKNARKISSHRYFDAGNDMLVEFNVKGVELLRCEFCADGDYACASYDDSIVLPYNKLNFEAVFFVTAAEPFVVVIRSRLPENGTYPEFMTSDLFFSLSKNLLETLETFNVPVENLHKILDNKEAYMKEYSFRKKRK</sequence>
<proteinExistence type="predicted"/>
<reference evidence="2" key="1">
    <citation type="submission" date="2020-10" db="EMBL/GenBank/DDBJ databases">
        <authorList>
            <person name="Gilroy R."/>
        </authorList>
    </citation>
    <scope>NUCLEOTIDE SEQUENCE</scope>
    <source>
        <strain evidence="2">CHK121-14286</strain>
    </source>
</reference>
<evidence type="ECO:0000313" key="3">
    <source>
        <dbReference type="Proteomes" id="UP000824200"/>
    </source>
</evidence>
<protein>
    <submittedName>
        <fullName evidence="2">Uncharacterized protein</fullName>
    </submittedName>
</protein>
<evidence type="ECO:0000256" key="1">
    <source>
        <dbReference type="SAM" id="Phobius"/>
    </source>
</evidence>
<evidence type="ECO:0000313" key="2">
    <source>
        <dbReference type="EMBL" id="HIR65802.1"/>
    </source>
</evidence>
<gene>
    <name evidence="2" type="ORF">IAC95_02830</name>
</gene>
<keyword evidence="1" id="KW-0812">Transmembrane</keyword>
<dbReference type="Proteomes" id="UP000824200">
    <property type="component" value="Unassembled WGS sequence"/>
</dbReference>
<keyword evidence="1" id="KW-0472">Membrane</keyword>
<reference evidence="2" key="2">
    <citation type="journal article" date="2021" name="PeerJ">
        <title>Extensive microbial diversity within the chicken gut microbiome revealed by metagenomics and culture.</title>
        <authorList>
            <person name="Gilroy R."/>
            <person name="Ravi A."/>
            <person name="Getino M."/>
            <person name="Pursley I."/>
            <person name="Horton D.L."/>
            <person name="Alikhan N.F."/>
            <person name="Baker D."/>
            <person name="Gharbi K."/>
            <person name="Hall N."/>
            <person name="Watson M."/>
            <person name="Adriaenssens E.M."/>
            <person name="Foster-Nyarko E."/>
            <person name="Jarju S."/>
            <person name="Secka A."/>
            <person name="Antonio M."/>
            <person name="Oren A."/>
            <person name="Chaudhuri R.R."/>
            <person name="La Ragione R."/>
            <person name="Hildebrand F."/>
            <person name="Pallen M.J."/>
        </authorList>
    </citation>
    <scope>NUCLEOTIDE SEQUENCE</scope>
    <source>
        <strain evidence="2">CHK121-14286</strain>
    </source>
</reference>
<feature type="transmembrane region" description="Helical" evidence="1">
    <location>
        <begin position="216"/>
        <end position="239"/>
    </location>
</feature>
<feature type="transmembrane region" description="Helical" evidence="1">
    <location>
        <begin position="135"/>
        <end position="159"/>
    </location>
</feature>
<dbReference type="AlphaFoldDB" id="A0A9D1E3I0"/>
<organism evidence="2 3">
    <name type="scientific">Candidatus Fimimonas gallinarum</name>
    <dbReference type="NCBI Taxonomy" id="2840821"/>
    <lineage>
        <taxon>Bacteria</taxon>
        <taxon>Pseudomonadati</taxon>
        <taxon>Myxococcota</taxon>
        <taxon>Myxococcia</taxon>
        <taxon>Myxococcales</taxon>
        <taxon>Cystobacterineae</taxon>
        <taxon>Myxococcaceae</taxon>
        <taxon>Myxococcaceae incertae sedis</taxon>
        <taxon>Candidatus Fimimonas</taxon>
    </lineage>
</organism>
<accession>A0A9D1E3I0</accession>
<feature type="transmembrane region" description="Helical" evidence="1">
    <location>
        <begin position="189"/>
        <end position="210"/>
    </location>
</feature>
<name>A0A9D1E3I0_9BACT</name>
<keyword evidence="1" id="KW-1133">Transmembrane helix</keyword>
<dbReference type="EMBL" id="DVHL01000023">
    <property type="protein sequence ID" value="HIR65802.1"/>
    <property type="molecule type" value="Genomic_DNA"/>
</dbReference>
<comment type="caution">
    <text evidence="2">The sequence shown here is derived from an EMBL/GenBank/DDBJ whole genome shotgun (WGS) entry which is preliminary data.</text>
</comment>